<evidence type="ECO:0000256" key="8">
    <source>
        <dbReference type="SAM" id="Coils"/>
    </source>
</evidence>
<dbReference type="AlphaFoldDB" id="A0AAD9V5D6"/>
<gene>
    <name evidence="11" type="ORF">P5673_015288</name>
</gene>
<feature type="compositionally biased region" description="Acidic residues" evidence="9">
    <location>
        <begin position="27"/>
        <end position="36"/>
    </location>
</feature>
<evidence type="ECO:0000256" key="2">
    <source>
        <dbReference type="ARBA" id="ARBA00010386"/>
    </source>
</evidence>
<evidence type="ECO:0000256" key="3">
    <source>
        <dbReference type="ARBA" id="ARBA00022664"/>
    </source>
</evidence>
<evidence type="ECO:0000256" key="5">
    <source>
        <dbReference type="ARBA" id="ARBA00023163"/>
    </source>
</evidence>
<evidence type="ECO:0000256" key="7">
    <source>
        <dbReference type="ARBA" id="ARBA00023242"/>
    </source>
</evidence>
<evidence type="ECO:0000256" key="9">
    <source>
        <dbReference type="SAM" id="MobiDB-lite"/>
    </source>
</evidence>
<feature type="compositionally biased region" description="Polar residues" evidence="9">
    <location>
        <begin position="41"/>
        <end position="51"/>
    </location>
</feature>
<comment type="similarity">
    <text evidence="2">Belongs to the pinin family.</text>
</comment>
<feature type="compositionally biased region" description="Acidic residues" evidence="9">
    <location>
        <begin position="289"/>
        <end position="298"/>
    </location>
</feature>
<evidence type="ECO:0000256" key="1">
    <source>
        <dbReference type="ARBA" id="ARBA00004123"/>
    </source>
</evidence>
<dbReference type="EMBL" id="JARQWQ010000031">
    <property type="protein sequence ID" value="KAK2561889.1"/>
    <property type="molecule type" value="Genomic_DNA"/>
</dbReference>
<protein>
    <submittedName>
        <fullName evidence="11">Pinin</fullName>
    </submittedName>
</protein>
<feature type="compositionally biased region" description="Basic and acidic residues" evidence="9">
    <location>
        <begin position="244"/>
        <end position="288"/>
    </location>
</feature>
<keyword evidence="5" id="KW-0804">Transcription</keyword>
<feature type="region of interest" description="Disordered" evidence="9">
    <location>
        <begin position="195"/>
        <end position="298"/>
    </location>
</feature>
<dbReference type="InterPro" id="IPR039853">
    <property type="entry name" value="Pinin"/>
</dbReference>
<keyword evidence="6" id="KW-0508">mRNA splicing</keyword>
<comment type="caution">
    <text evidence="11">The sequence shown here is derived from an EMBL/GenBank/DDBJ whole genome shotgun (WGS) entry which is preliminary data.</text>
</comment>
<evidence type="ECO:0000313" key="12">
    <source>
        <dbReference type="Proteomes" id="UP001249851"/>
    </source>
</evidence>
<feature type="compositionally biased region" description="Basic and acidic residues" evidence="9">
    <location>
        <begin position="54"/>
        <end position="66"/>
    </location>
</feature>
<reference evidence="11" key="1">
    <citation type="journal article" date="2023" name="G3 (Bethesda)">
        <title>Whole genome assembly and annotation of the endangered Caribbean coral Acropora cervicornis.</title>
        <authorList>
            <person name="Selwyn J.D."/>
            <person name="Vollmer S.V."/>
        </authorList>
    </citation>
    <scope>NUCLEOTIDE SEQUENCE</scope>
    <source>
        <strain evidence="11">K2</strain>
    </source>
</reference>
<keyword evidence="4" id="KW-0805">Transcription regulation</keyword>
<feature type="compositionally biased region" description="Basic and acidic residues" evidence="9">
    <location>
        <begin position="14"/>
        <end position="26"/>
    </location>
</feature>
<proteinExistence type="inferred from homology"/>
<dbReference type="Pfam" id="PF04696">
    <property type="entry name" value="Pinin_SDK_memA"/>
    <property type="match status" value="1"/>
</dbReference>
<dbReference type="PANTHER" id="PTHR12707">
    <property type="entry name" value="PINN"/>
    <property type="match status" value="1"/>
</dbReference>
<dbReference type="GO" id="GO:0008380">
    <property type="term" value="P:RNA splicing"/>
    <property type="evidence" value="ECO:0007669"/>
    <property type="project" value="UniProtKB-KW"/>
</dbReference>
<organism evidence="11 12">
    <name type="scientific">Acropora cervicornis</name>
    <name type="common">Staghorn coral</name>
    <dbReference type="NCBI Taxonomy" id="6130"/>
    <lineage>
        <taxon>Eukaryota</taxon>
        <taxon>Metazoa</taxon>
        <taxon>Cnidaria</taxon>
        <taxon>Anthozoa</taxon>
        <taxon>Hexacorallia</taxon>
        <taxon>Scleractinia</taxon>
        <taxon>Astrocoeniina</taxon>
        <taxon>Acroporidae</taxon>
        <taxon>Acropora</taxon>
    </lineage>
</organism>
<dbReference type="PANTHER" id="PTHR12707:SF0">
    <property type="entry name" value="PININ"/>
    <property type="match status" value="1"/>
</dbReference>
<keyword evidence="3" id="KW-0507">mRNA processing</keyword>
<feature type="coiled-coil region" evidence="8">
    <location>
        <begin position="92"/>
        <end position="150"/>
    </location>
</feature>
<dbReference type="GO" id="GO:0071013">
    <property type="term" value="C:catalytic step 2 spliceosome"/>
    <property type="evidence" value="ECO:0007669"/>
    <property type="project" value="TreeGrafter"/>
</dbReference>
<evidence type="ECO:0000259" key="10">
    <source>
        <dbReference type="Pfam" id="PF04696"/>
    </source>
</evidence>
<evidence type="ECO:0000256" key="4">
    <source>
        <dbReference type="ARBA" id="ARBA00023015"/>
    </source>
</evidence>
<feature type="region of interest" description="Disordered" evidence="9">
    <location>
        <begin position="1"/>
        <end position="66"/>
    </location>
</feature>
<accession>A0AAD9V5D6</accession>
<sequence>MCRLWSRVVTTRTSQDRNHSSSRLDSEGEEEEEEDTDKPAIQSSVVATPTPSRLKRDLITKADDKTKSRNRRMFGVLLQGTLQKFKDTNSQKTDKDLRREEINKKLEEAEQKEREELSSQRKELFTERRAKQAELRILQRKVDMAELQEEWDKHGEKLSHFIMTKANPPIFYMPAKHNEKTEKLLEESTRSVKRAMAKRRAEIEEEQELEEEKIRNARFSVSNEGETESKGKGEGTENVADGDVEMREEMPTLLSGKDEGKRSRSRDPENGVGEERRVREKQQDHSVENMDEEEGEVD</sequence>
<dbReference type="Proteomes" id="UP001249851">
    <property type="component" value="Unassembled WGS sequence"/>
</dbReference>
<keyword evidence="7" id="KW-0539">Nucleus</keyword>
<keyword evidence="12" id="KW-1185">Reference proteome</keyword>
<feature type="domain" description="Pinin/SDK/MemA protein" evidence="10">
    <location>
        <begin position="65"/>
        <end position="189"/>
    </location>
</feature>
<evidence type="ECO:0000313" key="11">
    <source>
        <dbReference type="EMBL" id="KAK2561889.1"/>
    </source>
</evidence>
<dbReference type="GO" id="GO:0006397">
    <property type="term" value="P:mRNA processing"/>
    <property type="evidence" value="ECO:0007669"/>
    <property type="project" value="UniProtKB-KW"/>
</dbReference>
<comment type="subcellular location">
    <subcellularLocation>
        <location evidence="1">Nucleus</location>
    </subcellularLocation>
</comment>
<keyword evidence="8" id="KW-0175">Coiled coil</keyword>
<evidence type="ECO:0000256" key="6">
    <source>
        <dbReference type="ARBA" id="ARBA00023187"/>
    </source>
</evidence>
<dbReference type="InterPro" id="IPR006786">
    <property type="entry name" value="Pinin_SDK_MemA"/>
</dbReference>
<name>A0AAD9V5D6_ACRCE</name>
<reference evidence="11" key="2">
    <citation type="journal article" date="2023" name="Science">
        <title>Genomic signatures of disease resistance in endangered staghorn corals.</title>
        <authorList>
            <person name="Vollmer S.V."/>
            <person name="Selwyn J.D."/>
            <person name="Despard B.A."/>
            <person name="Roesel C.L."/>
        </authorList>
    </citation>
    <scope>NUCLEOTIDE SEQUENCE</scope>
    <source>
        <strain evidence="11">K2</strain>
    </source>
</reference>